<reference evidence="17" key="1">
    <citation type="submission" date="2019-12" db="EMBL/GenBank/DDBJ databases">
        <title>Clostridiaceae gen. nov. sp. nov., isolated from sediment in Xinjiang, China.</title>
        <authorList>
            <person name="Zhang R."/>
        </authorList>
    </citation>
    <scope>NUCLEOTIDE SEQUENCE</scope>
    <source>
        <strain evidence="17">D2Q-11</strain>
    </source>
</reference>
<evidence type="ECO:0000256" key="8">
    <source>
        <dbReference type="ARBA" id="ARBA00022833"/>
    </source>
</evidence>
<dbReference type="InterPro" id="IPR030846">
    <property type="entry name" value="DnaG_bac"/>
</dbReference>
<evidence type="ECO:0000256" key="10">
    <source>
        <dbReference type="ARBA" id="ARBA00023125"/>
    </source>
</evidence>
<keyword evidence="6 12" id="KW-0479">Metal-binding</keyword>
<dbReference type="FunFam" id="3.90.980.10:FF:000001">
    <property type="entry name" value="DNA primase"/>
    <property type="match status" value="1"/>
</dbReference>
<comment type="caution">
    <text evidence="17">The sequence shown here is derived from an EMBL/GenBank/DDBJ whole genome shotgun (WGS) entry which is preliminary data.</text>
</comment>
<keyword evidence="8 12" id="KW-0862">Zinc</keyword>
<dbReference type="GO" id="GO:0003899">
    <property type="term" value="F:DNA-directed RNA polymerase activity"/>
    <property type="evidence" value="ECO:0007669"/>
    <property type="project" value="UniProtKB-UniRule"/>
</dbReference>
<keyword evidence="3 12" id="KW-0808">Transferase</keyword>
<organism evidence="17 18">
    <name type="scientific">Anaeromonas frigoriresistens</name>
    <dbReference type="NCBI Taxonomy" id="2683708"/>
    <lineage>
        <taxon>Bacteria</taxon>
        <taxon>Bacillati</taxon>
        <taxon>Bacillota</taxon>
        <taxon>Tissierellia</taxon>
        <taxon>Tissierellales</taxon>
        <taxon>Thermohalobacteraceae</taxon>
        <taxon>Anaeromonas</taxon>
    </lineage>
</organism>
<keyword evidence="4 12" id="KW-0548">Nucleotidyltransferase</keyword>
<dbReference type="InterPro" id="IPR036185">
    <property type="entry name" value="DNA_heli_DnaB-like_N_sf"/>
</dbReference>
<dbReference type="PANTHER" id="PTHR30313">
    <property type="entry name" value="DNA PRIMASE"/>
    <property type="match status" value="1"/>
</dbReference>
<proteinExistence type="inferred from homology"/>
<dbReference type="EC" id="2.7.7.101" evidence="12"/>
<dbReference type="NCBIfam" id="TIGR01391">
    <property type="entry name" value="dnaG"/>
    <property type="match status" value="1"/>
</dbReference>
<dbReference type="Gene3D" id="3.90.980.10">
    <property type="entry name" value="DNA primase, catalytic core, N-terminal domain"/>
    <property type="match status" value="1"/>
</dbReference>
<dbReference type="InterPro" id="IPR006295">
    <property type="entry name" value="DNA_primase_DnaG"/>
</dbReference>
<dbReference type="EMBL" id="WSFT01000005">
    <property type="protein sequence ID" value="MBS4536916.1"/>
    <property type="molecule type" value="Genomic_DNA"/>
</dbReference>
<comment type="similarity">
    <text evidence="12 13">Belongs to the DnaG primase family.</text>
</comment>
<dbReference type="InterPro" id="IPR050219">
    <property type="entry name" value="DnaG_primase"/>
</dbReference>
<evidence type="ECO:0000256" key="7">
    <source>
        <dbReference type="ARBA" id="ARBA00022771"/>
    </source>
</evidence>
<evidence type="ECO:0000256" key="5">
    <source>
        <dbReference type="ARBA" id="ARBA00022705"/>
    </source>
</evidence>
<dbReference type="SUPFAM" id="SSF48024">
    <property type="entry name" value="N-terminal domain of DnaB helicase"/>
    <property type="match status" value="1"/>
</dbReference>
<feature type="domain" description="Toprim" evidence="16">
    <location>
        <begin position="256"/>
        <end position="335"/>
    </location>
</feature>
<evidence type="ECO:0000256" key="13">
    <source>
        <dbReference type="PIRNR" id="PIRNR002811"/>
    </source>
</evidence>
<dbReference type="Pfam" id="PF08275">
    <property type="entry name" value="DNAG_N"/>
    <property type="match status" value="1"/>
</dbReference>
<dbReference type="InterPro" id="IPR016136">
    <property type="entry name" value="DNA_helicase_N/primase_C"/>
</dbReference>
<dbReference type="InterPro" id="IPR006171">
    <property type="entry name" value="TOPRIM_dom"/>
</dbReference>
<dbReference type="InterPro" id="IPR007693">
    <property type="entry name" value="DNA_helicase_DnaB-like_N"/>
</dbReference>
<dbReference type="SMART" id="SM00400">
    <property type="entry name" value="ZnF_CHCC"/>
    <property type="match status" value="1"/>
</dbReference>
<dbReference type="InterPro" id="IPR019475">
    <property type="entry name" value="DNA_primase_DnaB-bd"/>
</dbReference>
<dbReference type="RefSeq" id="WP_203364847.1">
    <property type="nucleotide sequence ID" value="NZ_WSFT01000005.1"/>
</dbReference>
<evidence type="ECO:0000313" key="18">
    <source>
        <dbReference type="Proteomes" id="UP000724672"/>
    </source>
</evidence>
<dbReference type="InterPro" id="IPR002694">
    <property type="entry name" value="Znf_CHC2"/>
</dbReference>
<dbReference type="GO" id="GO:0005524">
    <property type="term" value="F:ATP binding"/>
    <property type="evidence" value="ECO:0007669"/>
    <property type="project" value="InterPro"/>
</dbReference>
<dbReference type="InterPro" id="IPR013264">
    <property type="entry name" value="DNAG_N"/>
</dbReference>
<dbReference type="SMART" id="SM00493">
    <property type="entry name" value="TOPRIM"/>
    <property type="match status" value="1"/>
</dbReference>
<comment type="cofactor">
    <cofactor evidence="12 13 14">
        <name>Zn(2+)</name>
        <dbReference type="ChEBI" id="CHEBI:29105"/>
    </cofactor>
    <text evidence="12 13 14">Binds 1 zinc ion per monomer.</text>
</comment>
<dbReference type="SUPFAM" id="SSF56731">
    <property type="entry name" value="DNA primase core"/>
    <property type="match status" value="1"/>
</dbReference>
<evidence type="ECO:0000259" key="16">
    <source>
        <dbReference type="PROSITE" id="PS50880"/>
    </source>
</evidence>
<feature type="zinc finger region" description="CHC2-type" evidence="12 14">
    <location>
        <begin position="40"/>
        <end position="64"/>
    </location>
</feature>
<dbReference type="PROSITE" id="PS50880">
    <property type="entry name" value="TOPRIM"/>
    <property type="match status" value="1"/>
</dbReference>
<dbReference type="Gene3D" id="3.90.580.10">
    <property type="entry name" value="Zinc finger, CHC2-type domain"/>
    <property type="match status" value="1"/>
</dbReference>
<protein>
    <recommendedName>
        <fullName evidence="12 13">DNA primase</fullName>
        <ecNumber evidence="12">2.7.7.101</ecNumber>
    </recommendedName>
</protein>
<dbReference type="GO" id="GO:0008270">
    <property type="term" value="F:zinc ion binding"/>
    <property type="evidence" value="ECO:0007669"/>
    <property type="project" value="UniProtKB-UniRule"/>
</dbReference>
<dbReference type="HAMAP" id="MF_00974">
    <property type="entry name" value="DNA_primase_DnaG"/>
    <property type="match status" value="1"/>
</dbReference>
<evidence type="ECO:0000256" key="11">
    <source>
        <dbReference type="ARBA" id="ARBA00023163"/>
    </source>
</evidence>
<evidence type="ECO:0000256" key="4">
    <source>
        <dbReference type="ARBA" id="ARBA00022695"/>
    </source>
</evidence>
<evidence type="ECO:0000256" key="15">
    <source>
        <dbReference type="SAM" id="Coils"/>
    </source>
</evidence>
<evidence type="ECO:0000256" key="9">
    <source>
        <dbReference type="ARBA" id="ARBA00022842"/>
    </source>
</evidence>
<keyword evidence="7 12" id="KW-0863">Zinc-finger</keyword>
<evidence type="ECO:0000256" key="3">
    <source>
        <dbReference type="ARBA" id="ARBA00022679"/>
    </source>
</evidence>
<accession>A0A942Z508</accession>
<dbReference type="Gene3D" id="1.10.860.10">
    <property type="entry name" value="DNAb Helicase, Chain A"/>
    <property type="match status" value="1"/>
</dbReference>
<sequence>MPYTYNDEVINDIREANNIVDIISNYIELKQIGSNYKGLCPFHNEKTPSFIVSPNKQIFHCFGCGEGGDSITFLMKHRNLTFIEALKELADRANIILPETDNDVDKKKYDEREKLFNLNREAALYFYNNLKSSQKALKYLKSRNIDYKIINKFGLGYAKDSWDDLLKYLKGKGYSEELLYKVGLIVQRKDKSGYYNRFRDRIIFPIINTRGKVIGFGGRVLDNTQPKYLNSPDTPVFNKGYNLYGINVLKNNKSYDRAILVEGYMDVISLNKYGIDYATASLGTAFTESQAKLLKKFAKEFYICYDSDEAGMRATEKALEILYQQDIKARVIILPKGKDPDDYIKERGKKAFEEAIDKSLNLVDYKIYIYKKKIDTSTTEGKIKFTKAIAQFLKKIKNSIELDVYLNEISNSTGISVDAIKSEVFGRKSNNVNKSYKDKYTKYDYRNNIKDRIIPVKYSLESGHLISEKSLINLLLKDKNVYNKLKEQFSYLDFYNEDNRKIAEVIYRKYEESEVLDMEEIFSELDENISGKLKNIINLNLIVDNKEKAVEDYIEKINYYKLRIKRDKLKQDIRQLSDKKDKSKGEVEKLKALFIEFTHLDKELKINH</sequence>
<keyword evidence="9" id="KW-0460">Magnesium</keyword>
<dbReference type="Pfam" id="PF10410">
    <property type="entry name" value="DnaB_bind"/>
    <property type="match status" value="1"/>
</dbReference>
<dbReference type="PANTHER" id="PTHR30313:SF2">
    <property type="entry name" value="DNA PRIMASE"/>
    <property type="match status" value="1"/>
</dbReference>
<keyword evidence="11 12" id="KW-0804">Transcription</keyword>
<dbReference type="Pfam" id="PF13155">
    <property type="entry name" value="Toprim_2"/>
    <property type="match status" value="1"/>
</dbReference>
<evidence type="ECO:0000256" key="1">
    <source>
        <dbReference type="ARBA" id="ARBA00022478"/>
    </source>
</evidence>
<dbReference type="GO" id="GO:0006269">
    <property type="term" value="P:DNA replication, synthesis of primer"/>
    <property type="evidence" value="ECO:0007669"/>
    <property type="project" value="UniProtKB-UniRule"/>
</dbReference>
<dbReference type="GO" id="GO:0003678">
    <property type="term" value="F:DNA helicase activity"/>
    <property type="evidence" value="ECO:0007669"/>
    <property type="project" value="InterPro"/>
</dbReference>
<dbReference type="InterPro" id="IPR036977">
    <property type="entry name" value="DNA_primase_Znf_CHC2"/>
</dbReference>
<gene>
    <name evidence="12 17" type="primary">dnaG</name>
    <name evidence="17" type="ORF">GOQ27_00485</name>
</gene>
<evidence type="ECO:0000256" key="12">
    <source>
        <dbReference type="HAMAP-Rule" id="MF_00974"/>
    </source>
</evidence>
<keyword evidence="5 12" id="KW-0235">DNA replication</keyword>
<keyword evidence="2 12" id="KW-0639">Primosome</keyword>
<comment type="subunit">
    <text evidence="12">Monomer. Interacts with DnaB.</text>
</comment>
<keyword evidence="15" id="KW-0175">Coiled coil</keyword>
<dbReference type="FunFam" id="3.90.580.10:FF:000001">
    <property type="entry name" value="DNA primase"/>
    <property type="match status" value="1"/>
</dbReference>
<evidence type="ECO:0000256" key="2">
    <source>
        <dbReference type="ARBA" id="ARBA00022515"/>
    </source>
</evidence>
<feature type="coiled-coil region" evidence="15">
    <location>
        <begin position="559"/>
        <end position="593"/>
    </location>
</feature>
<dbReference type="Proteomes" id="UP000724672">
    <property type="component" value="Unassembled WGS sequence"/>
</dbReference>
<dbReference type="GO" id="GO:0005737">
    <property type="term" value="C:cytoplasm"/>
    <property type="evidence" value="ECO:0007669"/>
    <property type="project" value="TreeGrafter"/>
</dbReference>
<dbReference type="GO" id="GO:0000428">
    <property type="term" value="C:DNA-directed RNA polymerase complex"/>
    <property type="evidence" value="ECO:0007669"/>
    <property type="project" value="UniProtKB-KW"/>
</dbReference>
<dbReference type="Gene3D" id="3.40.1360.10">
    <property type="match status" value="1"/>
</dbReference>
<dbReference type="PIRSF" id="PIRSF002811">
    <property type="entry name" value="DnaG"/>
    <property type="match status" value="1"/>
</dbReference>
<dbReference type="Pfam" id="PF01807">
    <property type="entry name" value="Zn_ribbon_DnaG"/>
    <property type="match status" value="1"/>
</dbReference>
<keyword evidence="1 12" id="KW-0240">DNA-directed RNA polymerase</keyword>
<dbReference type="CDD" id="cd03364">
    <property type="entry name" value="TOPRIM_DnaG_primases"/>
    <property type="match status" value="1"/>
</dbReference>
<dbReference type="Pfam" id="PF00772">
    <property type="entry name" value="DnaB"/>
    <property type="match status" value="1"/>
</dbReference>
<dbReference type="InterPro" id="IPR037068">
    <property type="entry name" value="DNA_primase_core_N_sf"/>
</dbReference>
<dbReference type="SUPFAM" id="SSF57783">
    <property type="entry name" value="Zinc beta-ribbon"/>
    <property type="match status" value="1"/>
</dbReference>
<dbReference type="FunFam" id="3.40.1360.10:FF:000002">
    <property type="entry name" value="DNA primase"/>
    <property type="match status" value="1"/>
</dbReference>
<keyword evidence="10 12" id="KW-0238">DNA-binding</keyword>
<evidence type="ECO:0000313" key="17">
    <source>
        <dbReference type="EMBL" id="MBS4536916.1"/>
    </source>
</evidence>
<dbReference type="AlphaFoldDB" id="A0A942Z508"/>
<dbReference type="InterPro" id="IPR034151">
    <property type="entry name" value="TOPRIM_DnaG_bac"/>
</dbReference>
<dbReference type="GO" id="GO:1990077">
    <property type="term" value="C:primosome complex"/>
    <property type="evidence" value="ECO:0007669"/>
    <property type="project" value="UniProtKB-KW"/>
</dbReference>
<name>A0A942Z508_9FIRM</name>
<keyword evidence="18" id="KW-1185">Reference proteome</keyword>
<comment type="catalytic activity">
    <reaction evidence="12">
        <text>ssDNA + n NTP = ssDNA/pppN(pN)n-1 hybrid + (n-1) diphosphate.</text>
        <dbReference type="EC" id="2.7.7.101"/>
    </reaction>
</comment>
<evidence type="ECO:0000256" key="14">
    <source>
        <dbReference type="PIRSR" id="PIRSR002811-1"/>
    </source>
</evidence>
<evidence type="ECO:0000256" key="6">
    <source>
        <dbReference type="ARBA" id="ARBA00022723"/>
    </source>
</evidence>
<dbReference type="GO" id="GO:0003677">
    <property type="term" value="F:DNA binding"/>
    <property type="evidence" value="ECO:0007669"/>
    <property type="project" value="UniProtKB-KW"/>
</dbReference>
<comment type="domain">
    <text evidence="12">Contains an N-terminal zinc-binding domain, a central core domain that contains the primase activity, and a C-terminal DnaB-binding domain.</text>
</comment>
<comment type="function">
    <text evidence="12 13">RNA polymerase that catalyzes the synthesis of short RNA molecules used as primers for DNA polymerase during DNA replication.</text>
</comment>